<organism evidence="1 2">
    <name type="scientific">Ancylostoma ceylanicum</name>
    <dbReference type="NCBI Taxonomy" id="53326"/>
    <lineage>
        <taxon>Eukaryota</taxon>
        <taxon>Metazoa</taxon>
        <taxon>Ecdysozoa</taxon>
        <taxon>Nematoda</taxon>
        <taxon>Chromadorea</taxon>
        <taxon>Rhabditida</taxon>
        <taxon>Rhabditina</taxon>
        <taxon>Rhabditomorpha</taxon>
        <taxon>Strongyloidea</taxon>
        <taxon>Ancylostomatidae</taxon>
        <taxon>Ancylostomatinae</taxon>
        <taxon>Ancylostoma</taxon>
    </lineage>
</organism>
<dbReference type="EMBL" id="JARK01001503">
    <property type="protein sequence ID" value="EYB94834.1"/>
    <property type="molecule type" value="Genomic_DNA"/>
</dbReference>
<sequence length="76" mass="8826">MLFRQAQAPALLVVGRAELLKRTKKQRGHRTGEGQERCRSRIMKDQWKKRVRSLSARLQARDHEGVAEEARLLFTA</sequence>
<reference evidence="2" key="1">
    <citation type="journal article" date="2015" name="Nat. Genet.">
        <title>The genome and transcriptome of the zoonotic hookworm Ancylostoma ceylanicum identify infection-specific gene families.</title>
        <authorList>
            <person name="Schwarz E.M."/>
            <person name="Hu Y."/>
            <person name="Antoshechkin I."/>
            <person name="Miller M.M."/>
            <person name="Sternberg P.W."/>
            <person name="Aroian R.V."/>
        </authorList>
    </citation>
    <scope>NUCLEOTIDE SEQUENCE</scope>
    <source>
        <strain evidence="2">HY135</strain>
    </source>
</reference>
<accession>A0A016SWW6</accession>
<dbReference type="Proteomes" id="UP000024635">
    <property type="component" value="Unassembled WGS sequence"/>
</dbReference>
<comment type="caution">
    <text evidence="1">The sequence shown here is derived from an EMBL/GenBank/DDBJ whole genome shotgun (WGS) entry which is preliminary data.</text>
</comment>
<dbReference type="AlphaFoldDB" id="A0A016SWW6"/>
<evidence type="ECO:0000313" key="2">
    <source>
        <dbReference type="Proteomes" id="UP000024635"/>
    </source>
</evidence>
<keyword evidence="2" id="KW-1185">Reference proteome</keyword>
<protein>
    <submittedName>
        <fullName evidence="1">Uncharacterized protein</fullName>
    </submittedName>
</protein>
<proteinExistence type="predicted"/>
<gene>
    <name evidence="1" type="primary">Acey_s0167.g148</name>
    <name evidence="1" type="ORF">Y032_0167g148</name>
</gene>
<name>A0A016SWW6_9BILA</name>
<evidence type="ECO:0000313" key="1">
    <source>
        <dbReference type="EMBL" id="EYB94834.1"/>
    </source>
</evidence>